<dbReference type="EC" id="3.2.1.1" evidence="4 18"/>
<dbReference type="InterPro" id="IPR013777">
    <property type="entry name" value="A-amylase-like"/>
</dbReference>
<dbReference type="GO" id="GO:0004556">
    <property type="term" value="F:alpha-amylase activity"/>
    <property type="evidence" value="ECO:0007669"/>
    <property type="project" value="UniProtKB-UniRule"/>
</dbReference>
<dbReference type="SMART" id="SM00642">
    <property type="entry name" value="Aamy"/>
    <property type="match status" value="1"/>
</dbReference>
<evidence type="ECO:0000256" key="11">
    <source>
        <dbReference type="ARBA" id="ARBA00023277"/>
    </source>
</evidence>
<keyword evidence="7 18" id="KW-0378">Hydrolase</keyword>
<comment type="catalytic activity">
    <reaction evidence="1 18">
        <text>Endohydrolysis of (1-&gt;4)-alpha-D-glucosidic linkages in polysaccharides containing three or more (1-&gt;4)-alpha-linked D-glucose units.</text>
        <dbReference type="EC" id="3.2.1.1"/>
    </reaction>
</comment>
<dbReference type="InterPro" id="IPR015340">
    <property type="entry name" value="A_amylase_C_dom"/>
</dbReference>
<evidence type="ECO:0000259" key="19">
    <source>
        <dbReference type="SMART" id="SM00642"/>
    </source>
</evidence>
<proteinExistence type="inferred from homology"/>
<name>A0AA86UTX6_9EUKA</name>
<evidence type="ECO:0000256" key="18">
    <source>
        <dbReference type="RuleBase" id="RU361134"/>
    </source>
</evidence>
<keyword evidence="11 18" id="KW-0119">Carbohydrate metabolism</keyword>
<evidence type="ECO:0000256" key="1">
    <source>
        <dbReference type="ARBA" id="ARBA00000548"/>
    </source>
</evidence>
<dbReference type="InterPro" id="IPR017853">
    <property type="entry name" value="GH"/>
</dbReference>
<feature type="active site" description="Proton donor" evidence="13">
    <location>
        <position position="228"/>
    </location>
</feature>
<evidence type="ECO:0000256" key="13">
    <source>
        <dbReference type="PIRSR" id="PIRSR001024-1"/>
    </source>
</evidence>
<evidence type="ECO:0000256" key="7">
    <source>
        <dbReference type="ARBA" id="ARBA00022801"/>
    </source>
</evidence>
<gene>
    <name evidence="20" type="ORF">HINF_LOCUS59250</name>
    <name evidence="21" type="ORF">HINF_LOCUS71325</name>
</gene>
<dbReference type="InterPro" id="IPR013780">
    <property type="entry name" value="Glyco_hydro_b"/>
</dbReference>
<dbReference type="Gene3D" id="2.60.40.1180">
    <property type="entry name" value="Golgi alpha-mannosidase II"/>
    <property type="match status" value="1"/>
</dbReference>
<comment type="caution">
    <text evidence="20">The sequence shown here is derived from an EMBL/GenBank/DDBJ whole genome shotgun (WGS) entry which is preliminary data.</text>
</comment>
<feature type="binding site" evidence="16">
    <location>
        <position position="86"/>
    </location>
    <ligand>
        <name>substrate</name>
    </ligand>
</feature>
<keyword evidence="12 18" id="KW-0326">Glycosidase</keyword>
<organism evidence="20">
    <name type="scientific">Hexamita inflata</name>
    <dbReference type="NCBI Taxonomy" id="28002"/>
    <lineage>
        <taxon>Eukaryota</taxon>
        <taxon>Metamonada</taxon>
        <taxon>Diplomonadida</taxon>
        <taxon>Hexamitidae</taxon>
        <taxon>Hexamitinae</taxon>
        <taxon>Hexamita</taxon>
    </lineage>
</organism>
<feature type="binding site" evidence="16">
    <location>
        <position position="344"/>
    </location>
    <ligand>
        <name>substrate</name>
    </ligand>
</feature>
<dbReference type="EMBL" id="CATOUU010001094">
    <property type="protein sequence ID" value="CAI9971605.1"/>
    <property type="molecule type" value="Genomic_DNA"/>
</dbReference>
<feature type="domain" description="Glycosyl hydrolase family 13 catalytic" evidence="19">
    <location>
        <begin position="23"/>
        <end position="369"/>
    </location>
</feature>
<dbReference type="GO" id="GO:0005509">
    <property type="term" value="F:calcium ion binding"/>
    <property type="evidence" value="ECO:0007669"/>
    <property type="project" value="InterPro"/>
</dbReference>
<dbReference type="Gene3D" id="3.20.20.80">
    <property type="entry name" value="Glycosidases"/>
    <property type="match status" value="1"/>
</dbReference>
<dbReference type="Pfam" id="PF09260">
    <property type="entry name" value="A_amylase_dom_C"/>
    <property type="match status" value="1"/>
</dbReference>
<evidence type="ECO:0000256" key="4">
    <source>
        <dbReference type="ARBA" id="ARBA00012595"/>
    </source>
</evidence>
<feature type="site" description="Transition state stabilizer" evidence="14">
    <location>
        <position position="297"/>
    </location>
</feature>
<dbReference type="SUPFAM" id="SSF51011">
    <property type="entry name" value="Glycosyl hydrolase domain"/>
    <property type="match status" value="1"/>
</dbReference>
<evidence type="ECO:0000256" key="3">
    <source>
        <dbReference type="ARBA" id="ARBA00008061"/>
    </source>
</evidence>
<dbReference type="PRINTS" id="PR00110">
    <property type="entry name" value="ALPHAAMYLASE"/>
</dbReference>
<keyword evidence="5" id="KW-0479">Metal-binding</keyword>
<dbReference type="PANTHER" id="PTHR10357">
    <property type="entry name" value="ALPHA-AMYLASE FAMILY MEMBER"/>
    <property type="match status" value="1"/>
</dbReference>
<evidence type="ECO:0000256" key="16">
    <source>
        <dbReference type="PIRSR" id="PIRSR001024-5"/>
    </source>
</evidence>
<dbReference type="Proteomes" id="UP001642409">
    <property type="component" value="Unassembled WGS sequence"/>
</dbReference>
<evidence type="ECO:0000256" key="10">
    <source>
        <dbReference type="ARBA" id="ARBA00023180"/>
    </source>
</evidence>
<evidence type="ECO:0000256" key="15">
    <source>
        <dbReference type="PIRSR" id="PIRSR001024-4"/>
    </source>
</evidence>
<dbReference type="AlphaFoldDB" id="A0AA86UTX6"/>
<keyword evidence="9 15" id="KW-1015">Disulfide bond</keyword>
<evidence type="ECO:0000256" key="6">
    <source>
        <dbReference type="ARBA" id="ARBA00022729"/>
    </source>
</evidence>
<feature type="binding site" evidence="16">
    <location>
        <position position="232"/>
    </location>
    <ligand>
        <name>substrate</name>
    </ligand>
</feature>
<keyword evidence="6" id="KW-0732">Signal</keyword>
<comment type="similarity">
    <text evidence="3 17">Belongs to the glycosyl hydrolase 13 family.</text>
</comment>
<evidence type="ECO:0000256" key="2">
    <source>
        <dbReference type="ARBA" id="ARBA00001913"/>
    </source>
</evidence>
<dbReference type="SUPFAM" id="SSF51445">
    <property type="entry name" value="(Trans)glycosidases"/>
    <property type="match status" value="1"/>
</dbReference>
<dbReference type="PANTHER" id="PTHR10357:SF215">
    <property type="entry name" value="ALPHA-AMYLASE 1"/>
    <property type="match status" value="1"/>
</dbReference>
<feature type="binding site" evidence="16">
    <location>
        <position position="202"/>
    </location>
    <ligand>
        <name>substrate</name>
    </ligand>
</feature>
<evidence type="ECO:0000256" key="17">
    <source>
        <dbReference type="RuleBase" id="RU003615"/>
    </source>
</evidence>
<dbReference type="Pfam" id="PF00128">
    <property type="entry name" value="Alpha-amylase"/>
    <property type="match status" value="1"/>
</dbReference>
<feature type="active site" description="Nucleophile" evidence="13">
    <location>
        <position position="204"/>
    </location>
</feature>
<feature type="disulfide bond" evidence="15">
    <location>
        <begin position="152"/>
        <end position="166"/>
    </location>
</feature>
<accession>A0AA86UTX6</accession>
<sequence>MLGLLTTFAFPDPTEFRKRRIYQLLTDRFAGTNQNNCNDLHQYCGGDYKGLVSKLDYIKNLGYNAIWISPTVEQAQNSNKAYHGYWFSNFYGTNPHFGSAQDLKDMINEAHKRDILVLADVVYNHVGNCYGGANDFSCITTFPKAEYYHNNCQVSDWNNQQQVMNCRLSGLPDLNQDNSYVKSELLKWAQWYQKEFNFDGFRIDTVKHIDHSFWKELRKVTPWFNIGEVFDGSFDLLKSFVNDQEVQTAFHYPLYYAINSAIGSGQSMYAISTNFFTAESTFGDKVKDLGIFFDNHDNQRFLSLHNDLKRYETALALIHTWIGIPVLYYGSEQDMKGGNDPDNRHPMWWVGFSETSAHFQFIKKMNNLRDKVKIESLGQRELYVTDNFYSYARGSKVMVALTNGGQNAGQVHYKVPNTPFENNARICDIISGECINANADGSVDVYLNKGQARVFVREADK</sequence>
<reference evidence="21 22" key="2">
    <citation type="submission" date="2024-07" db="EMBL/GenBank/DDBJ databases">
        <authorList>
            <person name="Akdeniz Z."/>
        </authorList>
    </citation>
    <scope>NUCLEOTIDE SEQUENCE [LARGE SCALE GENOMIC DNA]</scope>
</reference>
<keyword evidence="10" id="KW-0325">Glycoprotein</keyword>
<dbReference type="InterPro" id="IPR006046">
    <property type="entry name" value="Alpha_amylase"/>
</dbReference>
<keyword evidence="8" id="KW-0106">Calcium</keyword>
<protein>
    <recommendedName>
        <fullName evidence="4 18">Alpha-amylase</fullName>
        <ecNumber evidence="4 18">3.2.1.1</ecNumber>
    </recommendedName>
</protein>
<evidence type="ECO:0000313" key="22">
    <source>
        <dbReference type="Proteomes" id="UP001642409"/>
    </source>
</evidence>
<feature type="disulfide bond" evidence="15">
    <location>
        <begin position="37"/>
        <end position="44"/>
    </location>
</feature>
<dbReference type="GO" id="GO:0016052">
    <property type="term" value="P:carbohydrate catabolic process"/>
    <property type="evidence" value="ECO:0007669"/>
    <property type="project" value="InterPro"/>
</dbReference>
<evidence type="ECO:0000256" key="5">
    <source>
        <dbReference type="ARBA" id="ARBA00022723"/>
    </source>
</evidence>
<comment type="cofactor">
    <cofactor evidence="2">
        <name>Ca(2+)</name>
        <dbReference type="ChEBI" id="CHEBI:29108"/>
    </cofactor>
</comment>
<feature type="binding site" evidence="16">
    <location>
        <position position="297"/>
    </location>
    <ligand>
        <name>substrate</name>
    </ligand>
</feature>
<evidence type="ECO:0000256" key="8">
    <source>
        <dbReference type="ARBA" id="ARBA00022837"/>
    </source>
</evidence>
<evidence type="ECO:0000256" key="12">
    <source>
        <dbReference type="ARBA" id="ARBA00023295"/>
    </source>
</evidence>
<evidence type="ECO:0000313" key="21">
    <source>
        <dbReference type="EMBL" id="CAL6101720.1"/>
    </source>
</evidence>
<evidence type="ECO:0000256" key="9">
    <source>
        <dbReference type="ARBA" id="ARBA00023157"/>
    </source>
</evidence>
<evidence type="ECO:0000256" key="14">
    <source>
        <dbReference type="PIRSR" id="PIRSR001024-2"/>
    </source>
</evidence>
<feature type="binding site" evidence="16">
    <location>
        <position position="125"/>
    </location>
    <ligand>
        <name>substrate</name>
    </ligand>
</feature>
<dbReference type="EMBL" id="CAXDID020000547">
    <property type="protein sequence ID" value="CAL6101720.1"/>
    <property type="molecule type" value="Genomic_DNA"/>
</dbReference>
<reference evidence="20" key="1">
    <citation type="submission" date="2023-06" db="EMBL/GenBank/DDBJ databases">
        <authorList>
            <person name="Kurt Z."/>
        </authorList>
    </citation>
    <scope>NUCLEOTIDE SEQUENCE</scope>
</reference>
<dbReference type="PIRSF" id="PIRSF001024">
    <property type="entry name" value="Alph-amyl_fung"/>
    <property type="match status" value="1"/>
</dbReference>
<evidence type="ECO:0000313" key="20">
    <source>
        <dbReference type="EMBL" id="CAI9971605.1"/>
    </source>
</evidence>
<keyword evidence="22" id="KW-1185">Reference proteome</keyword>
<dbReference type="InterPro" id="IPR006047">
    <property type="entry name" value="GH13_cat_dom"/>
</dbReference>